<dbReference type="Proteomes" id="UP000693970">
    <property type="component" value="Unassembled WGS sequence"/>
</dbReference>
<dbReference type="AlphaFoldDB" id="A0A9K3PEY4"/>
<gene>
    <name evidence="1" type="ORF">IV203_032409</name>
</gene>
<accession>A0A9K3PEY4</accession>
<evidence type="ECO:0000313" key="2">
    <source>
        <dbReference type="Proteomes" id="UP000693970"/>
    </source>
</evidence>
<protein>
    <submittedName>
        <fullName evidence="1">Uncharacterized protein</fullName>
    </submittedName>
</protein>
<evidence type="ECO:0000313" key="1">
    <source>
        <dbReference type="EMBL" id="KAG7344878.1"/>
    </source>
</evidence>
<organism evidence="1 2">
    <name type="scientific">Nitzschia inconspicua</name>
    <dbReference type="NCBI Taxonomy" id="303405"/>
    <lineage>
        <taxon>Eukaryota</taxon>
        <taxon>Sar</taxon>
        <taxon>Stramenopiles</taxon>
        <taxon>Ochrophyta</taxon>
        <taxon>Bacillariophyta</taxon>
        <taxon>Bacillariophyceae</taxon>
        <taxon>Bacillariophycidae</taxon>
        <taxon>Bacillariales</taxon>
        <taxon>Bacillariaceae</taxon>
        <taxon>Nitzschia</taxon>
    </lineage>
</organism>
<reference evidence="1" key="1">
    <citation type="journal article" date="2021" name="Sci. Rep.">
        <title>Diploid genomic architecture of Nitzschia inconspicua, an elite biomass production diatom.</title>
        <authorList>
            <person name="Oliver A."/>
            <person name="Podell S."/>
            <person name="Pinowska A."/>
            <person name="Traller J.C."/>
            <person name="Smith S.R."/>
            <person name="McClure R."/>
            <person name="Beliaev A."/>
            <person name="Bohutskyi P."/>
            <person name="Hill E.A."/>
            <person name="Rabines A."/>
            <person name="Zheng H."/>
            <person name="Allen L.Z."/>
            <person name="Kuo A."/>
            <person name="Grigoriev I.V."/>
            <person name="Allen A.E."/>
            <person name="Hazlebeck D."/>
            <person name="Allen E.E."/>
        </authorList>
    </citation>
    <scope>NUCLEOTIDE SEQUENCE</scope>
    <source>
        <strain evidence="1">Hildebrandi</strain>
    </source>
</reference>
<keyword evidence="2" id="KW-1185">Reference proteome</keyword>
<comment type="caution">
    <text evidence="1">The sequence shown here is derived from an EMBL/GenBank/DDBJ whole genome shotgun (WGS) entry which is preliminary data.</text>
</comment>
<reference evidence="1" key="2">
    <citation type="submission" date="2021-04" db="EMBL/GenBank/DDBJ databases">
        <authorList>
            <person name="Podell S."/>
        </authorList>
    </citation>
    <scope>NUCLEOTIDE SEQUENCE</scope>
    <source>
        <strain evidence="1">Hildebrandi</strain>
    </source>
</reference>
<name>A0A9K3PEY4_9STRA</name>
<sequence length="526" mass="57770">MFQMALPSTPGNNLYSHPVDITSPRCKSHNGGLLQPHYASIQQWRLAPAPLCPYSTNLFHCYPKHFTFDTTFAFALPKMPLLTADALKLATSRGHLLHSDLDDVKFPSTEDNIKKLLKSLASKGSRSIWNDIVFNNPEVSFVYLTEEHKIGVFHSHTMVIPKGGNADNLQLVGLLSDRINSNIAARHDGENPLDGFVVSIARIRENSFVALENVTPDAVHKPNGTSTNSNAELGFPEAMDDDLPAFVLLPKMMLVPLGYSLPISAKISDGVPPLLQARHGGPPSFFGWKRCTTFSSIMLLTWYNKTKLTVEELAASGSPLPAAGNPGSPFDLTKELISHLSSATKSAKDRSNEDLIQNSIHSWQLVGSREDTQDGTNALMVIPGSINPTFALIHKETNKRIRGTKLASALHFHIEQQRKEGTLAAMASKWTKEQFDVDEGAIRCPFCKCDCRIYGTQRLHCLGVILLSVQDYRILLLGCVGYQLPLPEARHWGTVCQSPGSPWRIGSKQSPEDGGVVCHGGAEVHR</sequence>
<dbReference type="EMBL" id="JAGRRH010000022">
    <property type="protein sequence ID" value="KAG7344878.1"/>
    <property type="molecule type" value="Genomic_DNA"/>
</dbReference>
<proteinExistence type="predicted"/>